<protein>
    <submittedName>
        <fullName evidence="1">Ash family protein</fullName>
    </submittedName>
</protein>
<gene>
    <name evidence="1" type="ORF">PN925_003853</name>
</gene>
<sequence length="185" mass="20041">MLIHNAPARNIYRITDKKGLPVRGELGYSDRAPAKSGVRICTLNQLTATHDAPRVFFCVRAHAHLKNAVLCRPDSMVALAGQPSGWLGSVNSSSANPVSVTTPTEICTSGGDSFNKLTEIIIMMATPARTQFKFLFLAVKRTDSTDIPHRVETTAPDEQAARLMLVADYILAFAGRVPAQEVAHV</sequence>
<dbReference type="EMBL" id="ABKJEP030000092">
    <property type="protein sequence ID" value="EMO9458436.1"/>
    <property type="molecule type" value="Genomic_DNA"/>
</dbReference>
<accession>A0AAI9HUX5</accession>
<reference evidence="1" key="1">
    <citation type="submission" date="2024-02" db="EMBL/GenBank/DDBJ databases">
        <authorList>
            <consortium name="Clinical and Environmental Microbiology Branch: Whole genome sequencing antimicrobial resistance pathogens in the healthcare setting"/>
        </authorList>
    </citation>
    <scope>NUCLEOTIDE SEQUENCE</scope>
    <source>
        <strain evidence="1">2023KU-00017</strain>
    </source>
</reference>
<dbReference type="NCBIfam" id="NF033153">
    <property type="entry name" value="phage_ICD_like"/>
    <property type="match status" value="1"/>
</dbReference>
<dbReference type="AlphaFoldDB" id="A0AAI9HUX5"/>
<name>A0AAI9HUX5_MORMO</name>
<evidence type="ECO:0000313" key="1">
    <source>
        <dbReference type="EMBL" id="EMO9458436.1"/>
    </source>
</evidence>
<comment type="caution">
    <text evidence="1">The sequence shown here is derived from an EMBL/GenBank/DDBJ whole genome shotgun (WGS) entry which is preliminary data.</text>
</comment>
<dbReference type="Pfam" id="PF10554">
    <property type="entry name" value="Phage_ASH"/>
    <property type="match status" value="1"/>
</dbReference>
<dbReference type="InterPro" id="IPR018880">
    <property type="entry name" value="Phage_P4_Ash"/>
</dbReference>
<proteinExistence type="predicted"/>
<organism evidence="1">
    <name type="scientific">Morganella morganii</name>
    <name type="common">Proteus morganii</name>
    <dbReference type="NCBI Taxonomy" id="582"/>
    <lineage>
        <taxon>Bacteria</taxon>
        <taxon>Pseudomonadati</taxon>
        <taxon>Pseudomonadota</taxon>
        <taxon>Gammaproteobacteria</taxon>
        <taxon>Enterobacterales</taxon>
        <taxon>Morganellaceae</taxon>
        <taxon>Morganella</taxon>
    </lineage>
</organism>